<reference evidence="2" key="1">
    <citation type="submission" date="2018-05" db="EMBL/GenBank/DDBJ databases">
        <title>Draft genome of Mucuna pruriens seed.</title>
        <authorList>
            <person name="Nnadi N.E."/>
            <person name="Vos R."/>
            <person name="Hasami M.H."/>
            <person name="Devisetty U.K."/>
            <person name="Aguiy J.C."/>
        </authorList>
    </citation>
    <scope>NUCLEOTIDE SEQUENCE [LARGE SCALE GENOMIC DNA]</scope>
    <source>
        <strain evidence="2">JCA_2017</strain>
    </source>
</reference>
<gene>
    <name evidence="2" type="ORF">CR513_10672</name>
</gene>
<evidence type="ECO:0008006" key="4">
    <source>
        <dbReference type="Google" id="ProtNLM"/>
    </source>
</evidence>
<dbReference type="EMBL" id="QJKJ01001868">
    <property type="protein sequence ID" value="RDY05493.1"/>
    <property type="molecule type" value="Genomic_DNA"/>
</dbReference>
<proteinExistence type="predicted"/>
<name>A0A371HRT2_MUCPR</name>
<dbReference type="PANTHER" id="PTHR47266">
    <property type="entry name" value="ENDONUCLEASE-RELATED"/>
    <property type="match status" value="1"/>
</dbReference>
<dbReference type="OrthoDB" id="1739170at2759"/>
<comment type="caution">
    <text evidence="2">The sequence shown here is derived from an EMBL/GenBank/DDBJ whole genome shotgun (WGS) entry which is preliminary data.</text>
</comment>
<protein>
    <recommendedName>
        <fullName evidence="4">Integrase catalytic domain-containing protein</fullName>
    </recommendedName>
</protein>
<sequence>MPQQPILFCEVFDVWGVDFMGPFPVSNGYSYILLVIDYVSKWSLLQQSHDLSSPQIWGGAQGCYSIPSLDKCPSRSFQQGNQENAAKDDQPLQEKLEPTP</sequence>
<evidence type="ECO:0000256" key="1">
    <source>
        <dbReference type="SAM" id="MobiDB-lite"/>
    </source>
</evidence>
<evidence type="ECO:0000313" key="2">
    <source>
        <dbReference type="EMBL" id="RDY05493.1"/>
    </source>
</evidence>
<organism evidence="2 3">
    <name type="scientific">Mucuna pruriens</name>
    <name type="common">Velvet bean</name>
    <name type="synonym">Dolichos pruriens</name>
    <dbReference type="NCBI Taxonomy" id="157652"/>
    <lineage>
        <taxon>Eukaryota</taxon>
        <taxon>Viridiplantae</taxon>
        <taxon>Streptophyta</taxon>
        <taxon>Embryophyta</taxon>
        <taxon>Tracheophyta</taxon>
        <taxon>Spermatophyta</taxon>
        <taxon>Magnoliopsida</taxon>
        <taxon>eudicotyledons</taxon>
        <taxon>Gunneridae</taxon>
        <taxon>Pentapetalae</taxon>
        <taxon>rosids</taxon>
        <taxon>fabids</taxon>
        <taxon>Fabales</taxon>
        <taxon>Fabaceae</taxon>
        <taxon>Papilionoideae</taxon>
        <taxon>50 kb inversion clade</taxon>
        <taxon>NPAAA clade</taxon>
        <taxon>indigoferoid/millettioid clade</taxon>
        <taxon>Phaseoleae</taxon>
        <taxon>Mucuna</taxon>
    </lineage>
</organism>
<keyword evidence="3" id="KW-1185">Reference proteome</keyword>
<dbReference type="GO" id="GO:0003676">
    <property type="term" value="F:nucleic acid binding"/>
    <property type="evidence" value="ECO:0007669"/>
    <property type="project" value="InterPro"/>
</dbReference>
<feature type="region of interest" description="Disordered" evidence="1">
    <location>
        <begin position="74"/>
        <end position="100"/>
    </location>
</feature>
<dbReference type="SUPFAM" id="SSF53098">
    <property type="entry name" value="Ribonuclease H-like"/>
    <property type="match status" value="1"/>
</dbReference>
<evidence type="ECO:0000313" key="3">
    <source>
        <dbReference type="Proteomes" id="UP000257109"/>
    </source>
</evidence>
<feature type="compositionally biased region" description="Polar residues" evidence="1">
    <location>
        <begin position="75"/>
        <end position="84"/>
    </location>
</feature>
<dbReference type="Proteomes" id="UP000257109">
    <property type="component" value="Unassembled WGS sequence"/>
</dbReference>
<feature type="compositionally biased region" description="Basic and acidic residues" evidence="1">
    <location>
        <begin position="85"/>
        <end position="100"/>
    </location>
</feature>
<accession>A0A371HRT2</accession>
<dbReference type="Gene3D" id="3.30.420.10">
    <property type="entry name" value="Ribonuclease H-like superfamily/Ribonuclease H"/>
    <property type="match status" value="1"/>
</dbReference>
<feature type="non-terminal residue" evidence="2">
    <location>
        <position position="1"/>
    </location>
</feature>
<dbReference type="AlphaFoldDB" id="A0A371HRT2"/>
<dbReference type="InterPro" id="IPR012337">
    <property type="entry name" value="RNaseH-like_sf"/>
</dbReference>
<dbReference type="InterPro" id="IPR036397">
    <property type="entry name" value="RNaseH_sf"/>
</dbReference>
<dbReference type="InterPro" id="IPR052160">
    <property type="entry name" value="Gypsy_RT_Integrase-like"/>
</dbReference>